<protein>
    <submittedName>
        <fullName evidence="1">Uncharacterized protein</fullName>
    </submittedName>
</protein>
<reference evidence="1" key="2">
    <citation type="submission" date="2025-09" db="UniProtKB">
        <authorList>
            <consortium name="Ensembl"/>
        </authorList>
    </citation>
    <scope>IDENTIFICATION</scope>
</reference>
<dbReference type="PANTHER" id="PTHR32387:SF0">
    <property type="entry name" value="PROTEIN NO VEIN"/>
    <property type="match status" value="1"/>
</dbReference>
<reference evidence="1" key="1">
    <citation type="submission" date="2025-08" db="UniProtKB">
        <authorList>
            <consortium name="Ensembl"/>
        </authorList>
    </citation>
    <scope>IDENTIFICATION</scope>
</reference>
<evidence type="ECO:0000313" key="2">
    <source>
        <dbReference type="Proteomes" id="UP000694388"/>
    </source>
</evidence>
<accession>A0A8C4WW52</accession>
<dbReference type="Proteomes" id="UP000694388">
    <property type="component" value="Unplaced"/>
</dbReference>
<dbReference type="GeneTree" id="ENSGT00930000153010"/>
<evidence type="ECO:0000313" key="1">
    <source>
        <dbReference type="Ensembl" id="ENSEBUP00000015125.1"/>
    </source>
</evidence>
<keyword evidence="2" id="KW-1185">Reference proteome</keyword>
<dbReference type="PANTHER" id="PTHR32387">
    <property type="entry name" value="WU:FJ29H11"/>
    <property type="match status" value="1"/>
</dbReference>
<proteinExistence type="predicted"/>
<dbReference type="Ensembl" id="ENSEBUT00000015701.1">
    <property type="protein sequence ID" value="ENSEBUP00000015125.1"/>
    <property type="gene ID" value="ENSEBUG00000009529.1"/>
</dbReference>
<dbReference type="InterPro" id="IPR052957">
    <property type="entry name" value="Auxin_embryo_med"/>
</dbReference>
<organism evidence="1 2">
    <name type="scientific">Eptatretus burgeri</name>
    <name type="common">Inshore hagfish</name>
    <dbReference type="NCBI Taxonomy" id="7764"/>
    <lineage>
        <taxon>Eukaryota</taxon>
        <taxon>Metazoa</taxon>
        <taxon>Chordata</taxon>
        <taxon>Craniata</taxon>
        <taxon>Vertebrata</taxon>
        <taxon>Cyclostomata</taxon>
        <taxon>Myxini</taxon>
        <taxon>Myxiniformes</taxon>
        <taxon>Myxinidae</taxon>
        <taxon>Eptatretinae</taxon>
        <taxon>Eptatretus</taxon>
    </lineage>
</organism>
<sequence length="197" mass="22926">MFLHRLQHIFIVNKVSDINHTMRRRNLADDLLEIEHNGDTNRYLVVRKILDASKMKENVATTELSLAFPLETSGIPDKQPVFAFLPLRNYGFRFMIQGDFDVPSSREDVDRDSIWNQWLRSELPALFLQALSTFQKHRCFKSFEGLCHFLKFVPLPMRFSTSSSLWHGKSCSNSRLCPGCPQEKDQVCNYYESCTTL</sequence>
<name>A0A8C4WW52_EPTBU</name>
<dbReference type="AlphaFoldDB" id="A0A8C4WW52"/>